<dbReference type="PANTHER" id="PTHR43485">
    <property type="entry name" value="HYDROGENASE-4 COMPONENT G"/>
    <property type="match status" value="1"/>
</dbReference>
<evidence type="ECO:0000259" key="3">
    <source>
        <dbReference type="Pfam" id="PF00346"/>
    </source>
</evidence>
<dbReference type="RefSeq" id="WP_011901719.1">
    <property type="nucleotide sequence ID" value="NZ_JAAVJF010000004.1"/>
</dbReference>
<keyword evidence="2" id="KW-1278">Translocase</keyword>
<comment type="caution">
    <text evidence="4">The sequence shown here is derived from an EMBL/GenBank/DDBJ whole genome shotgun (WGS) entry which is preliminary data.</text>
</comment>
<evidence type="ECO:0000256" key="2">
    <source>
        <dbReference type="RuleBase" id="RU003685"/>
    </source>
</evidence>
<evidence type="ECO:0000313" key="5">
    <source>
        <dbReference type="Proteomes" id="UP000554766"/>
    </source>
</evidence>
<dbReference type="InterPro" id="IPR029014">
    <property type="entry name" value="NiFe-Hase_large"/>
</dbReference>
<dbReference type="SUPFAM" id="SSF56762">
    <property type="entry name" value="HydB/Nqo4-like"/>
    <property type="match status" value="1"/>
</dbReference>
<name>A0A7L4PBZ5_9CREN</name>
<keyword evidence="2" id="KW-0520">NAD</keyword>
<dbReference type="GO" id="GO:0016651">
    <property type="term" value="F:oxidoreductase activity, acting on NAD(P)H"/>
    <property type="evidence" value="ECO:0007669"/>
    <property type="project" value="InterPro"/>
</dbReference>
<protein>
    <submittedName>
        <fullName evidence="4">NADH-quinone oxidoreductase subunit D</fullName>
        <ecNumber evidence="4">1.6.5.11</ecNumber>
    </submittedName>
</protein>
<dbReference type="NCBIfam" id="NF004739">
    <property type="entry name" value="PRK06075.1"/>
    <property type="match status" value="1"/>
</dbReference>
<keyword evidence="1 4" id="KW-0560">Oxidoreductase</keyword>
<dbReference type="InterPro" id="IPR052197">
    <property type="entry name" value="ComplexI_49kDa-like"/>
</dbReference>
<dbReference type="InterPro" id="IPR001135">
    <property type="entry name" value="NADH_Q_OxRdtase_suD"/>
</dbReference>
<evidence type="ECO:0000256" key="1">
    <source>
        <dbReference type="ARBA" id="ARBA00023002"/>
    </source>
</evidence>
<dbReference type="OMA" id="TMFSEIM"/>
<sequence length="406" mass="46063">MLDEWPFNLRFGDTYYVEREEELVGGRRGLTLVVGPQHPGSGHMRIFLVLDGDVIVDAFPDPGFVHRGIEKLAENRPYWTLIPLVEKASIMDSANIIYPLVLALEKSLALEPPPRAKYLRLIMAELTRIRTHLYDLALLGIFLGHSTAFMWGFALQDLIAEVFAKIAGARTTTAYLVPGGVRRDFKPDHVELVERLLRKVEAKLNDFKNLFLDNPVTRARLEGVGVLDAKRVAELGVVGPFARASGVDFDVRRAYPYDAYAELGYEPVVDKAGDAWARTWVRWEEVRRSIELVRRALRELPQGDVIDSALLFKNPEYRREGISGVMGVYTYMYPEPGEWLGVAEATRGLALAQLWASGLQRVYRMRFVTPSWRNLRAMIEAMKGERLADMPAVYMSFGYFPPEADR</sequence>
<comment type="similarity">
    <text evidence="2">Belongs to the complex I 49 kDa subunit family.</text>
</comment>
<feature type="domain" description="NADH-quinone oxidoreductase subunit D" evidence="3">
    <location>
        <begin position="143"/>
        <end position="406"/>
    </location>
</feature>
<dbReference type="Pfam" id="PF00346">
    <property type="entry name" value="Complex1_49kDa"/>
    <property type="match status" value="1"/>
</dbReference>
<evidence type="ECO:0000313" key="4">
    <source>
        <dbReference type="EMBL" id="NYR16134.1"/>
    </source>
</evidence>
<reference evidence="4 5" key="1">
    <citation type="journal article" date="2020" name="Nat. Commun.">
        <title>The structures of two archaeal type IV pili illuminate evolutionary relationships.</title>
        <authorList>
            <person name="Wang F."/>
            <person name="Baquero D.P."/>
            <person name="Su Z."/>
            <person name="Beltran L.C."/>
            <person name="Prangishvili D."/>
            <person name="Krupovic M."/>
            <person name="Egelman E.H."/>
        </authorList>
    </citation>
    <scope>NUCLEOTIDE SEQUENCE [LARGE SCALE GENOMIC DNA]</scope>
    <source>
        <strain evidence="4 5">2GA</strain>
    </source>
</reference>
<organism evidence="4 5">
    <name type="scientific">Pyrobaculum arsenaticum</name>
    <dbReference type="NCBI Taxonomy" id="121277"/>
    <lineage>
        <taxon>Archaea</taxon>
        <taxon>Thermoproteota</taxon>
        <taxon>Thermoprotei</taxon>
        <taxon>Thermoproteales</taxon>
        <taxon>Thermoproteaceae</taxon>
        <taxon>Pyrobaculum</taxon>
    </lineage>
</organism>
<keyword evidence="2" id="KW-0813">Transport</keyword>
<dbReference type="AlphaFoldDB" id="A0A7L4PBZ5"/>
<keyword evidence="5" id="KW-1185">Reference proteome</keyword>
<gene>
    <name evidence="4" type="ORF">HC235_09380</name>
</gene>
<dbReference type="InterPro" id="IPR014029">
    <property type="entry name" value="NADH_UbQ_OxRdtase_49kDa_CS"/>
</dbReference>
<dbReference type="GO" id="GO:0048038">
    <property type="term" value="F:quinone binding"/>
    <property type="evidence" value="ECO:0007669"/>
    <property type="project" value="InterPro"/>
</dbReference>
<dbReference type="GeneID" id="5054384"/>
<dbReference type="EMBL" id="JAAVJF010000004">
    <property type="protein sequence ID" value="NYR16134.1"/>
    <property type="molecule type" value="Genomic_DNA"/>
</dbReference>
<accession>A0A7L4PBZ5</accession>
<dbReference type="GO" id="GO:0051287">
    <property type="term" value="F:NAD binding"/>
    <property type="evidence" value="ECO:0007669"/>
    <property type="project" value="InterPro"/>
</dbReference>
<dbReference type="PANTHER" id="PTHR43485:SF1">
    <property type="entry name" value="FORMATE HYDROGENLYASE SUBUNIT 5-RELATED"/>
    <property type="match status" value="1"/>
</dbReference>
<dbReference type="Proteomes" id="UP000554766">
    <property type="component" value="Unassembled WGS sequence"/>
</dbReference>
<dbReference type="Gene3D" id="1.10.645.10">
    <property type="entry name" value="Cytochrome-c3 Hydrogenase, chain B"/>
    <property type="match status" value="1"/>
</dbReference>
<dbReference type="EC" id="1.6.5.11" evidence="4"/>
<proteinExistence type="inferred from homology"/>
<dbReference type="PROSITE" id="PS00535">
    <property type="entry name" value="COMPLEX1_49K"/>
    <property type="match status" value="1"/>
</dbReference>